<name>A0A8J3A0V5_9PROT</name>
<protein>
    <recommendedName>
        <fullName evidence="2">Type-4 uracil-DNA glycosylase</fullName>
    </recommendedName>
</protein>
<evidence type="ECO:0000256" key="5">
    <source>
        <dbReference type="ARBA" id="ARBA00022763"/>
    </source>
</evidence>
<reference evidence="11" key="3">
    <citation type="submission" date="2020-09" db="EMBL/GenBank/DDBJ databases">
        <authorList>
            <person name="Sun Q."/>
            <person name="Zhou Y."/>
        </authorList>
    </citation>
    <scope>NUCLEOTIDE SEQUENCE</scope>
    <source>
        <strain evidence="11">CGMCC 1.14984</strain>
    </source>
</reference>
<dbReference type="AlphaFoldDB" id="A0A8J3A0V5"/>
<evidence type="ECO:0000313" key="13">
    <source>
        <dbReference type="Proteomes" id="UP000621856"/>
    </source>
</evidence>
<keyword evidence="5" id="KW-0227">DNA damage</keyword>
<feature type="domain" description="Uracil-DNA glycosylase-like" evidence="10">
    <location>
        <begin position="309"/>
        <end position="467"/>
    </location>
</feature>
<keyword evidence="6" id="KW-0378">Hydrolase</keyword>
<organism evidence="11 13">
    <name type="scientific">Aquisalinus luteolus</name>
    <dbReference type="NCBI Taxonomy" id="1566827"/>
    <lineage>
        <taxon>Bacteria</taxon>
        <taxon>Pseudomonadati</taxon>
        <taxon>Pseudomonadota</taxon>
        <taxon>Alphaproteobacteria</taxon>
        <taxon>Parvularculales</taxon>
        <taxon>Parvularculaceae</taxon>
        <taxon>Aquisalinus</taxon>
    </lineage>
</organism>
<dbReference type="EMBL" id="BMGZ01000001">
    <property type="protein sequence ID" value="GGH93968.1"/>
    <property type="molecule type" value="Genomic_DNA"/>
</dbReference>
<keyword evidence="7" id="KW-0408">Iron</keyword>
<dbReference type="PANTHER" id="PTHR33693">
    <property type="entry name" value="TYPE-5 URACIL-DNA GLYCOSYLASE"/>
    <property type="match status" value="1"/>
</dbReference>
<dbReference type="NCBIfam" id="TIGR00758">
    <property type="entry name" value="UDG_fam4"/>
    <property type="match status" value="1"/>
</dbReference>
<dbReference type="Pfam" id="PF13566">
    <property type="entry name" value="DUF4130"/>
    <property type="match status" value="1"/>
</dbReference>
<dbReference type="GO" id="GO:0051539">
    <property type="term" value="F:4 iron, 4 sulfur cluster binding"/>
    <property type="evidence" value="ECO:0007669"/>
    <property type="project" value="UniProtKB-KW"/>
</dbReference>
<dbReference type="CDD" id="cd10030">
    <property type="entry name" value="UDG-F4_TTUDGA_SPO1dp_like"/>
    <property type="match status" value="1"/>
</dbReference>
<evidence type="ECO:0000256" key="7">
    <source>
        <dbReference type="ARBA" id="ARBA00023004"/>
    </source>
</evidence>
<accession>A0A8J3A0V5</accession>
<dbReference type="SUPFAM" id="SSF52141">
    <property type="entry name" value="Uracil-DNA glycosylase-like"/>
    <property type="match status" value="1"/>
</dbReference>
<evidence type="ECO:0000256" key="6">
    <source>
        <dbReference type="ARBA" id="ARBA00022801"/>
    </source>
</evidence>
<dbReference type="InterPro" id="IPR005273">
    <property type="entry name" value="Ura-DNA_glyco_family4"/>
</dbReference>
<dbReference type="Proteomes" id="UP000818603">
    <property type="component" value="Unassembled WGS sequence"/>
</dbReference>
<proteinExistence type="inferred from homology"/>
<comment type="caution">
    <text evidence="11">The sequence shown here is derived from an EMBL/GenBank/DDBJ whole genome shotgun (WGS) entry which is preliminary data.</text>
</comment>
<dbReference type="Proteomes" id="UP000621856">
    <property type="component" value="Unassembled WGS sequence"/>
</dbReference>
<dbReference type="SMART" id="SM00986">
    <property type="entry name" value="UDG"/>
    <property type="match status" value="1"/>
</dbReference>
<keyword evidence="4" id="KW-0479">Metal-binding</keyword>
<evidence type="ECO:0000256" key="1">
    <source>
        <dbReference type="ARBA" id="ARBA00006521"/>
    </source>
</evidence>
<keyword evidence="3" id="KW-0004">4Fe-4S</keyword>
<dbReference type="GO" id="GO:0097506">
    <property type="term" value="F:deaminated base DNA N-glycosylase activity"/>
    <property type="evidence" value="ECO:0007669"/>
    <property type="project" value="UniProtKB-ARBA"/>
</dbReference>
<keyword evidence="9" id="KW-0234">DNA repair</keyword>
<dbReference type="SMART" id="SM00987">
    <property type="entry name" value="UreE_C"/>
    <property type="match status" value="1"/>
</dbReference>
<reference evidence="11" key="1">
    <citation type="journal article" date="2014" name="Int. J. Syst. Evol. Microbiol.">
        <title>Complete genome sequence of Corynebacterium casei LMG S-19264T (=DSM 44701T), isolated from a smear-ripened cheese.</title>
        <authorList>
            <consortium name="US DOE Joint Genome Institute (JGI-PGF)"/>
            <person name="Walter F."/>
            <person name="Albersmeier A."/>
            <person name="Kalinowski J."/>
            <person name="Ruckert C."/>
        </authorList>
    </citation>
    <scope>NUCLEOTIDE SEQUENCE</scope>
    <source>
        <strain evidence="11">CGMCC 1.14984</strain>
    </source>
</reference>
<dbReference type="InterPro" id="IPR025404">
    <property type="entry name" value="DUF4130"/>
</dbReference>
<dbReference type="GO" id="GO:0006281">
    <property type="term" value="P:DNA repair"/>
    <property type="evidence" value="ECO:0007669"/>
    <property type="project" value="UniProtKB-KW"/>
</dbReference>
<evidence type="ECO:0000256" key="8">
    <source>
        <dbReference type="ARBA" id="ARBA00023014"/>
    </source>
</evidence>
<dbReference type="InterPro" id="IPR023875">
    <property type="entry name" value="DNA_repair_put"/>
</dbReference>
<keyword evidence="14" id="KW-1185">Reference proteome</keyword>
<evidence type="ECO:0000256" key="2">
    <source>
        <dbReference type="ARBA" id="ARBA00019403"/>
    </source>
</evidence>
<dbReference type="Gene3D" id="3.40.470.10">
    <property type="entry name" value="Uracil-DNA glycosylase-like domain"/>
    <property type="match status" value="1"/>
</dbReference>
<dbReference type="NCBIfam" id="TIGR03914">
    <property type="entry name" value="UDG_fam_dom"/>
    <property type="match status" value="1"/>
</dbReference>
<evidence type="ECO:0000313" key="11">
    <source>
        <dbReference type="EMBL" id="GGH93968.1"/>
    </source>
</evidence>
<dbReference type="Pfam" id="PF03167">
    <property type="entry name" value="UDG"/>
    <property type="match status" value="1"/>
</dbReference>
<dbReference type="GO" id="GO:0046872">
    <property type="term" value="F:metal ion binding"/>
    <property type="evidence" value="ECO:0007669"/>
    <property type="project" value="UniProtKB-KW"/>
</dbReference>
<sequence>MIRVTLDSQNDADEWREMARLLCSHGIEPADVSWAAPGAMVDDLFGGETPPAEPGPRKLSVPKAFPDLLKRAICHSDPARFSLLYRLLWRLQKEPRLLSNPADTDTIELNGLIKSVSRDCHKMKAFVRFRDIGMEGARERFAAWFEPDHYIVELTAPFFMRRFASMDWAIYTPRRSVAWDGKQLVFGPGATRDSVPAEDAVEDQWKAYYVSIFNPARVKVNAMTSEMPKKYWKNLPEAALIPDLIAGAQARVTAMQAAGPSMPNPQTDKWREKRALEEETGLPPMEALNRQLAKCRDCPIGECATQVVKGEGPLDARLMIIGEQPGDQEDLRGRPFVGPAGQLLDKALDEAGIDRQQAYVTNAVKHFKYSMRGKRRQHQRPTADEIRRCRDWVRREVEIVQPQLILLLGATAAYSLLDTRKPMRDLRQSLWGYDAAQVAITVHPSYLLRLPEAEQAPAYEAFVEDLSRIPRLLDGLPPLSQKAKLSLPV</sequence>
<comment type="similarity">
    <text evidence="1">Belongs to the uracil-DNA glycosylase (UDG) superfamily. Type 4 (UDGa) family.</text>
</comment>
<evidence type="ECO:0000256" key="3">
    <source>
        <dbReference type="ARBA" id="ARBA00022485"/>
    </source>
</evidence>
<dbReference type="NCBIfam" id="TIGR03915">
    <property type="entry name" value="SAM_7_link_chp"/>
    <property type="match status" value="1"/>
</dbReference>
<reference evidence="12 14" key="2">
    <citation type="submission" date="2020-02" db="EMBL/GenBank/DDBJ databases">
        <title>Genome sequence of Parvularcula flava strain NH6-79.</title>
        <authorList>
            <person name="Abdul Karim M.H."/>
            <person name="Lam M.Q."/>
            <person name="Chen S.J."/>
            <person name="Yahya A."/>
            <person name="Shahir S."/>
            <person name="Shamsir M.S."/>
            <person name="Chong C.S."/>
        </authorList>
    </citation>
    <scope>NUCLEOTIDE SEQUENCE [LARGE SCALE GENOMIC DNA]</scope>
    <source>
        <strain evidence="12 14">NH6-79</strain>
    </source>
</reference>
<dbReference type="InterPro" id="IPR005122">
    <property type="entry name" value="Uracil-DNA_glycosylase-like"/>
</dbReference>
<gene>
    <name evidence="12" type="ORF">FF098_003485</name>
    <name evidence="11" type="ORF">GCM10011355_07050</name>
</gene>
<dbReference type="RefSeq" id="WP_155137443.1">
    <property type="nucleotide sequence ID" value="NZ_BMGZ01000001.1"/>
</dbReference>
<dbReference type="EMBL" id="VCJR02000001">
    <property type="protein sequence ID" value="NHK26970.1"/>
    <property type="molecule type" value="Genomic_DNA"/>
</dbReference>
<evidence type="ECO:0000259" key="10">
    <source>
        <dbReference type="SMART" id="SM00986"/>
    </source>
</evidence>
<dbReference type="InterPro" id="IPR051536">
    <property type="entry name" value="UDG_Type-4/5"/>
</dbReference>
<evidence type="ECO:0000256" key="4">
    <source>
        <dbReference type="ARBA" id="ARBA00022723"/>
    </source>
</evidence>
<dbReference type="PANTHER" id="PTHR33693:SF9">
    <property type="entry name" value="TYPE-4 URACIL-DNA GLYCOSYLASE"/>
    <property type="match status" value="1"/>
</dbReference>
<dbReference type="InterPro" id="IPR036895">
    <property type="entry name" value="Uracil-DNA_glycosylase-like_sf"/>
</dbReference>
<evidence type="ECO:0000313" key="14">
    <source>
        <dbReference type="Proteomes" id="UP000818603"/>
    </source>
</evidence>
<evidence type="ECO:0000256" key="9">
    <source>
        <dbReference type="ARBA" id="ARBA00023204"/>
    </source>
</evidence>
<evidence type="ECO:0000313" key="12">
    <source>
        <dbReference type="EMBL" id="NHK26970.1"/>
    </source>
</evidence>
<keyword evidence="8" id="KW-0411">Iron-sulfur</keyword>